<dbReference type="PANTHER" id="PTHR24422:SF27">
    <property type="entry name" value="PROTEIN-GLUTAMATE O-METHYLTRANSFERASE"/>
    <property type="match status" value="1"/>
</dbReference>
<dbReference type="RefSeq" id="WP_018301498.1">
    <property type="nucleotide sequence ID" value="NZ_KB902277.1"/>
</dbReference>
<dbReference type="InterPro" id="IPR050903">
    <property type="entry name" value="Bact_Chemotaxis_MeTrfase"/>
</dbReference>
<dbReference type="SUPFAM" id="SSF53335">
    <property type="entry name" value="S-adenosyl-L-methionine-dependent methyltransferases"/>
    <property type="match status" value="1"/>
</dbReference>
<evidence type="ECO:0000259" key="10">
    <source>
        <dbReference type="PROSITE" id="PS50123"/>
    </source>
</evidence>
<dbReference type="Gene3D" id="3.40.50.180">
    <property type="entry name" value="Methylesterase CheB, C-terminal domain"/>
    <property type="match status" value="1"/>
</dbReference>
<evidence type="ECO:0000256" key="1">
    <source>
        <dbReference type="ARBA" id="ARBA00001541"/>
    </source>
</evidence>
<dbReference type="Proteomes" id="UP000035100">
    <property type="component" value="Unassembled WGS sequence"/>
</dbReference>
<dbReference type="Pfam" id="PF03705">
    <property type="entry name" value="CheR_N"/>
    <property type="match status" value="1"/>
</dbReference>
<protein>
    <recommendedName>
        <fullName evidence="2">protein-glutamate O-methyltransferase</fullName>
        <ecNumber evidence="2">2.1.1.80</ecNumber>
    </recommendedName>
</protein>
<feature type="coiled-coil region" evidence="7">
    <location>
        <begin position="683"/>
        <end position="738"/>
    </location>
</feature>
<reference evidence="11 12" key="1">
    <citation type="submission" date="2013-01" db="EMBL/GenBank/DDBJ databases">
        <authorList>
            <person name="Fiebig A."/>
            <person name="Goeker M."/>
            <person name="Klenk H.-P.P."/>
        </authorList>
    </citation>
    <scope>NUCLEOTIDE SEQUENCE [LARGE SCALE GENOMIC DNA]</scope>
    <source>
        <strain evidence="11 12">DSM 24838</strain>
    </source>
</reference>
<feature type="active site" evidence="6">
    <location>
        <position position="138"/>
    </location>
</feature>
<comment type="caution">
    <text evidence="11">The sequence shown here is derived from an EMBL/GenBank/DDBJ whole genome shotgun (WGS) entry which is preliminary data.</text>
</comment>
<dbReference type="InterPro" id="IPR000673">
    <property type="entry name" value="Sig_transdc_resp-reg_Me-estase"/>
</dbReference>
<evidence type="ECO:0000313" key="11">
    <source>
        <dbReference type="EMBL" id="KIQ68866.1"/>
    </source>
</evidence>
<dbReference type="GO" id="GO:0008984">
    <property type="term" value="F:protein-glutamate methylesterase activity"/>
    <property type="evidence" value="ECO:0007669"/>
    <property type="project" value="InterPro"/>
</dbReference>
<evidence type="ECO:0000256" key="8">
    <source>
        <dbReference type="SAM" id="MobiDB-lite"/>
    </source>
</evidence>
<keyword evidence="6" id="KW-0378">Hydrolase</keyword>
<keyword evidence="12" id="KW-1185">Reference proteome</keyword>
<dbReference type="InterPro" id="IPR022641">
    <property type="entry name" value="CheR_N"/>
</dbReference>
<dbReference type="Gene3D" id="3.40.50.150">
    <property type="entry name" value="Vaccinia Virus protein VP39"/>
    <property type="match status" value="1"/>
</dbReference>
<evidence type="ECO:0000256" key="5">
    <source>
        <dbReference type="ARBA" id="ARBA00022691"/>
    </source>
</evidence>
<dbReference type="SUPFAM" id="SSF47757">
    <property type="entry name" value="Chemotaxis receptor methyltransferase CheR, N-terminal domain"/>
    <property type="match status" value="1"/>
</dbReference>
<keyword evidence="5" id="KW-0949">S-adenosyl-L-methionine</keyword>
<feature type="domain" description="CheB-type methylesterase" evidence="9">
    <location>
        <begin position="7"/>
        <end position="196"/>
    </location>
</feature>
<feature type="active site" evidence="6">
    <location>
        <position position="19"/>
    </location>
</feature>
<dbReference type="eggNOG" id="COG2201">
    <property type="taxonomic scope" value="Bacteria"/>
</dbReference>
<dbReference type="Gene3D" id="1.10.155.10">
    <property type="entry name" value="Chemotaxis receptor methyltransferase CheR, N-terminal domain"/>
    <property type="match status" value="1"/>
</dbReference>
<dbReference type="eggNOG" id="COG1352">
    <property type="taxonomic scope" value="Bacteria"/>
</dbReference>
<dbReference type="PATRIC" id="fig|1123501.6.peg.2707"/>
<keyword evidence="3 11" id="KW-0489">Methyltransferase</keyword>
<dbReference type="SUPFAM" id="SSF52738">
    <property type="entry name" value="Methylesterase CheB, C-terminal domain"/>
    <property type="match status" value="1"/>
</dbReference>
<sequence>MTEGSDSGTDIPVVAIGASAGGLDPLELFFSSAVAGRGWCYVVLQHLSPDYRSRMDELLARRSDLRIRRIEDGTDAAPDTIFLNPPNAEVTLQGRTFRVRTYDAGEAVPHLPIDAFFRSLASAPGERVAVVLSGSGADGSKGAEALQRSGGFVLVQSPREARFASMPRAVLSTGAVDRIEEAADLPGAIADLLESGDRTPAPVAGPVDPWRAILRLIERAHRIDFGAYKAPTVKRRIERRMHLRGIENIADYLDLLERDALALDELYHDMLIGVTAFYRDPDAIASLSRQALAPLVARTPEEDDIRIWVPACASGEEAYTIAIELSEVLRRAGIDRRFRIIATDVHRPSIERAAAGVYPFEAVKDVPEAIRERYFVEYRGGVQVDPALRQRLIFSVHNALADPPFMRLDLVSCRNLLIYLDDDAQARLLSMFLFGLKRDGFLFLGSSESLGALRDDFSVIDSSWRLFSKSSDRRVFDPGLLTSRMGGPAEPRPAAPPRNVAARPPLASLDGAGRSRSDRDSLLRGYDALLKRYAPSAILITEAGEVLTWFGAAGAYVDTVSGLAERTVEEIVNPALHYAINLGSERLRQNAGETFEREVTVGEGDEAHRLRVRIERLPGSAGAAQFLLVTLVRLDTEGAAESGGANEAPGRAETQGDEDVLMRRVVELERDLRLTDESLQYVTERLETSSEELQASNEELQASNEELQAANEELQASNEELQAVNEELVSVSAEHERKIELLSELNGDIELVFDVLGYGAVVLDADLRIRRYTRLASLLLGLEPHDTGRLVANAGARPSFCEPADLARDAISGNERRSARGKWAGRELVVEAIPARDGNGGAVLLFSGDAMPQQVR</sequence>
<gene>
    <name evidence="11" type="ORF">Wenmar_02595</name>
</gene>
<dbReference type="CDD" id="cd16434">
    <property type="entry name" value="CheB-CheR_fusion"/>
    <property type="match status" value="1"/>
</dbReference>
<dbReference type="GO" id="GO:0000156">
    <property type="term" value="F:phosphorelay response regulator activity"/>
    <property type="evidence" value="ECO:0007669"/>
    <property type="project" value="InterPro"/>
</dbReference>
<feature type="domain" description="CheR-type methyltransferase" evidence="10">
    <location>
        <begin position="213"/>
        <end position="470"/>
    </location>
</feature>
<comment type="catalytic activity">
    <reaction evidence="1">
        <text>L-glutamyl-[protein] + S-adenosyl-L-methionine = [protein]-L-glutamate 5-O-methyl ester + S-adenosyl-L-homocysteine</text>
        <dbReference type="Rhea" id="RHEA:24452"/>
        <dbReference type="Rhea" id="RHEA-COMP:10208"/>
        <dbReference type="Rhea" id="RHEA-COMP:10311"/>
        <dbReference type="ChEBI" id="CHEBI:29973"/>
        <dbReference type="ChEBI" id="CHEBI:57856"/>
        <dbReference type="ChEBI" id="CHEBI:59789"/>
        <dbReference type="ChEBI" id="CHEBI:82795"/>
        <dbReference type="EC" id="2.1.1.80"/>
    </reaction>
</comment>
<evidence type="ECO:0000259" key="9">
    <source>
        <dbReference type="PROSITE" id="PS50122"/>
    </source>
</evidence>
<keyword evidence="4" id="KW-0808">Transferase</keyword>
<name>A0A0D0PBN7_9RHOB</name>
<feature type="compositionally biased region" description="Low complexity" evidence="8">
    <location>
        <begin position="497"/>
        <end position="512"/>
    </location>
</feature>
<dbReference type="InterPro" id="IPR035909">
    <property type="entry name" value="CheB_C"/>
</dbReference>
<evidence type="ECO:0000256" key="6">
    <source>
        <dbReference type="PROSITE-ProRule" id="PRU00050"/>
    </source>
</evidence>
<dbReference type="AlphaFoldDB" id="A0A0D0PBN7"/>
<accession>A0A0D0PBN7</accession>
<evidence type="ECO:0000313" key="12">
    <source>
        <dbReference type="Proteomes" id="UP000035100"/>
    </source>
</evidence>
<dbReference type="GO" id="GO:0032259">
    <property type="term" value="P:methylation"/>
    <property type="evidence" value="ECO:0007669"/>
    <property type="project" value="UniProtKB-KW"/>
</dbReference>
<proteinExistence type="predicted"/>
<feature type="active site" evidence="6">
    <location>
        <position position="46"/>
    </location>
</feature>
<dbReference type="SMART" id="SM00138">
    <property type="entry name" value="MeTrc"/>
    <property type="match status" value="1"/>
</dbReference>
<evidence type="ECO:0000256" key="2">
    <source>
        <dbReference type="ARBA" id="ARBA00012534"/>
    </source>
</evidence>
<dbReference type="PROSITE" id="PS50122">
    <property type="entry name" value="CHEB"/>
    <property type="match status" value="1"/>
</dbReference>
<evidence type="ECO:0000256" key="3">
    <source>
        <dbReference type="ARBA" id="ARBA00022603"/>
    </source>
</evidence>
<dbReference type="InterPro" id="IPR000780">
    <property type="entry name" value="CheR_MeTrfase"/>
</dbReference>
<dbReference type="InterPro" id="IPR022642">
    <property type="entry name" value="CheR_C"/>
</dbReference>
<dbReference type="EC" id="2.1.1.80" evidence="2"/>
<dbReference type="PANTHER" id="PTHR24422">
    <property type="entry name" value="CHEMOTAXIS PROTEIN METHYLTRANSFERASE"/>
    <property type="match status" value="1"/>
</dbReference>
<dbReference type="Pfam" id="PF01339">
    <property type="entry name" value="CheB_methylest"/>
    <property type="match status" value="1"/>
</dbReference>
<dbReference type="PROSITE" id="PS50123">
    <property type="entry name" value="CHER"/>
    <property type="match status" value="1"/>
</dbReference>
<dbReference type="InterPro" id="IPR029063">
    <property type="entry name" value="SAM-dependent_MTases_sf"/>
</dbReference>
<dbReference type="Pfam" id="PF01739">
    <property type="entry name" value="CheR"/>
    <property type="match status" value="1"/>
</dbReference>
<dbReference type="GO" id="GO:0006935">
    <property type="term" value="P:chemotaxis"/>
    <property type="evidence" value="ECO:0007669"/>
    <property type="project" value="UniProtKB-UniRule"/>
</dbReference>
<dbReference type="PRINTS" id="PR00996">
    <property type="entry name" value="CHERMTFRASE"/>
</dbReference>
<feature type="region of interest" description="Disordered" evidence="8">
    <location>
        <begin position="481"/>
        <end position="519"/>
    </location>
</feature>
<evidence type="ECO:0000256" key="4">
    <source>
        <dbReference type="ARBA" id="ARBA00022679"/>
    </source>
</evidence>
<keyword evidence="7" id="KW-0175">Coiled coil</keyword>
<evidence type="ECO:0000256" key="7">
    <source>
        <dbReference type="SAM" id="Coils"/>
    </source>
</evidence>
<keyword evidence="6" id="KW-0145">Chemotaxis</keyword>
<organism evidence="11 12">
    <name type="scientific">Wenxinia marina DSM 24838</name>
    <dbReference type="NCBI Taxonomy" id="1123501"/>
    <lineage>
        <taxon>Bacteria</taxon>
        <taxon>Pseudomonadati</taxon>
        <taxon>Pseudomonadota</taxon>
        <taxon>Alphaproteobacteria</taxon>
        <taxon>Rhodobacterales</taxon>
        <taxon>Roseobacteraceae</taxon>
        <taxon>Wenxinia</taxon>
    </lineage>
</organism>
<dbReference type="EMBL" id="AONG01000012">
    <property type="protein sequence ID" value="KIQ68866.1"/>
    <property type="molecule type" value="Genomic_DNA"/>
</dbReference>
<dbReference type="STRING" id="1123501.Wenmar_02595"/>
<dbReference type="InterPro" id="IPR036804">
    <property type="entry name" value="CheR_N_sf"/>
</dbReference>
<dbReference type="GO" id="GO:0008983">
    <property type="term" value="F:protein-glutamate O-methyltransferase activity"/>
    <property type="evidence" value="ECO:0007669"/>
    <property type="project" value="UniProtKB-EC"/>
</dbReference>
<dbReference type="GO" id="GO:0005737">
    <property type="term" value="C:cytoplasm"/>
    <property type="evidence" value="ECO:0007669"/>
    <property type="project" value="InterPro"/>
</dbReference>